<accession>Q7BUD6</accession>
<evidence type="ECO:0000313" key="2">
    <source>
        <dbReference type="EMBL" id="AAS07759.1"/>
    </source>
</evidence>
<reference evidence="2" key="4">
    <citation type="journal article" date="2001" name="J. Biol. Chem.">
        <title>Mutational analysis and reconstituted expression of the biosynthetic genes involved in the formation of 3-amino-5-hydroxybenzoic acid, the starter unit of rifamycin biosynthesis in amycolatopsis Mediterranei S699.</title>
        <authorList>
            <person name="Yu T.W."/>
            <person name="Muller R."/>
            <person name="Muller M."/>
            <person name="Zhang X."/>
            <person name="Draeger G."/>
            <person name="Kim C.G."/>
            <person name="Leistner E."/>
            <person name="Floss H.G."/>
        </authorList>
    </citation>
    <scope>NUCLEOTIDE SEQUENCE</scope>
    <source>
        <strain evidence="2">S699</strain>
    </source>
</reference>
<name>Q7BUD6_AMYMD</name>
<reference evidence="2" key="3">
    <citation type="submission" date="1998-01" db="EMBL/GenBank/DDBJ databases">
        <title>Rifamycin insusceptibility: exploring the rif gene cluster of Amycolatopsis mediterranei S699.</title>
        <authorList>
            <person name="Yu T.-W."/>
            <person name="Pogosova-Agadjanyan E.L."/>
            <person name="Kuan L.-Y."/>
            <person name="Bai L."/>
            <person name="Tin A.M."/>
            <person name="Adman E."/>
            <person name="Floss H.G."/>
        </authorList>
    </citation>
    <scope>NUCLEOTIDE SEQUENCE</scope>
    <source>
        <strain evidence="2">S699</strain>
    </source>
</reference>
<dbReference type="EMBL" id="AF040570">
    <property type="protein sequence ID" value="AAS07759.1"/>
    <property type="molecule type" value="Genomic_DNA"/>
</dbReference>
<protein>
    <submittedName>
        <fullName evidence="2">Uncharacterized protein</fullName>
    </submittedName>
</protein>
<organism evidence="2">
    <name type="scientific">Amycolatopsis mediterranei</name>
    <name type="common">Nocardia mediterranei</name>
    <dbReference type="NCBI Taxonomy" id="33910"/>
    <lineage>
        <taxon>Bacteria</taxon>
        <taxon>Bacillati</taxon>
        <taxon>Actinomycetota</taxon>
        <taxon>Actinomycetes</taxon>
        <taxon>Pseudonocardiales</taxon>
        <taxon>Pseudonocardiaceae</taxon>
        <taxon>Amycolatopsis</taxon>
    </lineage>
</organism>
<feature type="region of interest" description="Disordered" evidence="1">
    <location>
        <begin position="139"/>
        <end position="161"/>
    </location>
</feature>
<sequence length="161" mass="17133">MTRLAGPVVPRAVGCRDGSDDRVRVAERAPRVLTPPGRAARAPEVRLPQASGRPGGRPASRAVGEGAVCPRRAQWCPAPRRWAPRCPRALTPPRAVVPRCAGRARSRRRGRVVPGVSAARARAAGSCVRCAGRTRSRRRGWRAGRGCHRAPSHACAAAGRP</sequence>
<reference evidence="2" key="2">
    <citation type="journal article" date="1998" name="J. Biol. Chem.">
        <title>3-amino-5-hydroxybenzoic acid synthase, the terminal enzyme in the formation of the precursor of mC7N units in rifamycin and related antibiotics.</title>
        <authorList>
            <person name="Kim C.G."/>
            <person name="Yu T.W."/>
            <person name="Fryhle C.B."/>
            <person name="Handa S."/>
            <person name="Floss H.G."/>
        </authorList>
    </citation>
    <scope>NUCLEOTIDE SEQUENCE</scope>
    <source>
        <strain evidence="2">S699</strain>
    </source>
</reference>
<dbReference type="AlphaFoldDB" id="Q7BUD6"/>
<reference evidence="2" key="1">
    <citation type="journal article" date="1998" name="Chem. Biol.">
        <title>Biosynthesis of the ansamycin antibiotic rifamycin: deductions from the molecular analysis of the rif biosynthetic gene cluster of Amycolatopsis mediterranei S699.</title>
        <authorList>
            <person name="August P.R."/>
            <person name="Tang L."/>
            <person name="Yoon Y.J."/>
            <person name="Ning S."/>
            <person name="Mueller R."/>
            <person name="Yu T.W."/>
            <person name="Taylor M."/>
            <person name="Hoffmann D."/>
            <person name="Kim C.G."/>
            <person name="Zhang X."/>
            <person name="Hutchinson C.R."/>
            <person name="Floss H.G."/>
        </authorList>
    </citation>
    <scope>NUCLEOTIDE SEQUENCE</scope>
    <source>
        <strain evidence="2">S699</strain>
    </source>
</reference>
<feature type="region of interest" description="Disordered" evidence="1">
    <location>
        <begin position="1"/>
        <end position="65"/>
    </location>
</feature>
<feature type="compositionally biased region" description="Basic residues" evidence="1">
    <location>
        <begin position="139"/>
        <end position="151"/>
    </location>
</feature>
<reference evidence="2" key="5">
    <citation type="submission" date="2003-01" db="EMBL/GenBank/DDBJ databases">
        <authorList>
            <person name="Yu T."/>
            <person name="August P.R."/>
            <person name="Tang L."/>
            <person name="Yoon Y.J."/>
            <person name="Ning S."/>
            <person name="Mueller R."/>
            <person name="Taylor M."/>
            <person name="Kim C."/>
            <person name="Zhang X."/>
            <person name="Pogosova-Agadjanyan E.L."/>
            <person name="Tin A.M."/>
            <person name="Hutchinson C.R."/>
            <person name="Floss H.G."/>
        </authorList>
    </citation>
    <scope>NUCLEOTIDE SEQUENCE</scope>
    <source>
        <strain evidence="2">S699</strain>
    </source>
</reference>
<feature type="compositionally biased region" description="Basic and acidic residues" evidence="1">
    <location>
        <begin position="17"/>
        <end position="30"/>
    </location>
</feature>
<evidence type="ECO:0000256" key="1">
    <source>
        <dbReference type="SAM" id="MobiDB-lite"/>
    </source>
</evidence>
<proteinExistence type="predicted"/>